<dbReference type="InterPro" id="IPR030381">
    <property type="entry name" value="G_DYNAMIN_dom"/>
</dbReference>
<dbReference type="InterPro" id="IPR027417">
    <property type="entry name" value="P-loop_NTPase"/>
</dbReference>
<dbReference type="InterPro" id="IPR020850">
    <property type="entry name" value="GED_dom"/>
</dbReference>
<dbReference type="GO" id="GO:0005737">
    <property type="term" value="C:cytoplasm"/>
    <property type="evidence" value="ECO:0007669"/>
    <property type="project" value="TreeGrafter"/>
</dbReference>
<dbReference type="SMART" id="SM00302">
    <property type="entry name" value="GED"/>
    <property type="match status" value="1"/>
</dbReference>
<dbReference type="Pfam" id="PF01031">
    <property type="entry name" value="Dynamin_M"/>
    <property type="match status" value="1"/>
</dbReference>
<dbReference type="EMBL" id="CM007383">
    <property type="protein sequence ID" value="ONK75666.1"/>
    <property type="molecule type" value="Genomic_DNA"/>
</dbReference>
<dbReference type="PROSITE" id="PS51388">
    <property type="entry name" value="GED"/>
    <property type="match status" value="1"/>
</dbReference>
<dbReference type="GO" id="GO:0008017">
    <property type="term" value="F:microtubule binding"/>
    <property type="evidence" value="ECO:0007669"/>
    <property type="project" value="TreeGrafter"/>
</dbReference>
<dbReference type="PANTHER" id="PTHR11566:SF173">
    <property type="entry name" value="DYNAMIN-RELATED PROTEIN 4C"/>
    <property type="match status" value="1"/>
</dbReference>
<sequence>MSQKVDRTGERTLAVVTKADMAPQGLLEKVTVNAVNIGLGYVCVRNRVGDESYDQAREEETRLFSLDPLLSKIDKLMVGIPVLAQKLMQIQAACISRCLPDIVKKINEKLNQNVTDLGQMPQNLSSVSDAMRAFMHMLSSAKESLRNILIRGEYDGDSDEQMHGRARLADMLFKYSKELPSECPTSQKEFLMDEIKVLEECKGIGLPNFISRTAFMTLLQRKVKQISDTPVEFIIKVWGYLEDVVLKILMKYSDDYPQLHSSTRRASQNIIEKMKKRSLQVVKEIIEMETIADFTLNPDYMKTWNELMDQQENFMDVIHSSEMPLKINLNGFGLVEIGHLRQYSDAIVEQAFDMRMRLTAYWKIVVLRLVDEIALHVLRSLKVLVEEELELEMVNEIVGTRANGIEKMLEESPSVAGKRERLKKSIQLLKESKQVVANIMDRIGSVGEF</sequence>
<evidence type="ECO:0000259" key="1">
    <source>
        <dbReference type="PROSITE" id="PS51388"/>
    </source>
</evidence>
<dbReference type="Gramene" id="ONK75666">
    <property type="protein sequence ID" value="ONK75666"/>
    <property type="gene ID" value="A4U43_C03F19270"/>
</dbReference>
<dbReference type="GO" id="GO:0016020">
    <property type="term" value="C:membrane"/>
    <property type="evidence" value="ECO:0007669"/>
    <property type="project" value="TreeGrafter"/>
</dbReference>
<dbReference type="AlphaFoldDB" id="A0A5P1FBB9"/>
<evidence type="ECO:0008006" key="5">
    <source>
        <dbReference type="Google" id="ProtNLM"/>
    </source>
</evidence>
<protein>
    <recommendedName>
        <fullName evidence="5">GED domain-containing protein</fullName>
    </recommendedName>
</protein>
<accession>A0A5P1FBB9</accession>
<dbReference type="PROSITE" id="PS51718">
    <property type="entry name" value="G_DYNAMIN_2"/>
    <property type="match status" value="1"/>
</dbReference>
<dbReference type="Gene3D" id="3.40.50.300">
    <property type="entry name" value="P-loop containing nucleotide triphosphate hydrolases"/>
    <property type="match status" value="1"/>
</dbReference>
<dbReference type="InterPro" id="IPR000375">
    <property type="entry name" value="Dynamin_stalk"/>
</dbReference>
<dbReference type="Proteomes" id="UP000243459">
    <property type="component" value="Chromosome 3"/>
</dbReference>
<dbReference type="Gene3D" id="1.20.120.1240">
    <property type="entry name" value="Dynamin, middle domain"/>
    <property type="match status" value="1"/>
</dbReference>
<feature type="domain" description="Dynamin-type G" evidence="2">
    <location>
        <begin position="1"/>
        <end position="100"/>
    </location>
</feature>
<evidence type="ECO:0000313" key="3">
    <source>
        <dbReference type="EMBL" id="ONK75666.1"/>
    </source>
</evidence>
<gene>
    <name evidence="3" type="ORF">A4U43_C03F19270</name>
</gene>
<dbReference type="InterPro" id="IPR003130">
    <property type="entry name" value="GED"/>
</dbReference>
<evidence type="ECO:0000313" key="4">
    <source>
        <dbReference type="Proteomes" id="UP000243459"/>
    </source>
</evidence>
<feature type="domain" description="GED" evidence="1">
    <location>
        <begin position="351"/>
        <end position="444"/>
    </location>
</feature>
<reference evidence="4" key="1">
    <citation type="journal article" date="2017" name="Nat. Commun.">
        <title>The asparagus genome sheds light on the origin and evolution of a young Y chromosome.</title>
        <authorList>
            <person name="Harkess A."/>
            <person name="Zhou J."/>
            <person name="Xu C."/>
            <person name="Bowers J.E."/>
            <person name="Van der Hulst R."/>
            <person name="Ayyampalayam S."/>
            <person name="Mercati F."/>
            <person name="Riccardi P."/>
            <person name="McKain M.R."/>
            <person name="Kakrana A."/>
            <person name="Tang H."/>
            <person name="Ray J."/>
            <person name="Groenendijk J."/>
            <person name="Arikit S."/>
            <person name="Mathioni S.M."/>
            <person name="Nakano M."/>
            <person name="Shan H."/>
            <person name="Telgmann-Rauber A."/>
            <person name="Kanno A."/>
            <person name="Yue Z."/>
            <person name="Chen H."/>
            <person name="Li W."/>
            <person name="Chen Y."/>
            <person name="Xu X."/>
            <person name="Zhang Y."/>
            <person name="Luo S."/>
            <person name="Chen H."/>
            <person name="Gao J."/>
            <person name="Mao Z."/>
            <person name="Pires J.C."/>
            <person name="Luo M."/>
            <person name="Kudrna D."/>
            <person name="Wing R.A."/>
            <person name="Meyers B.C."/>
            <person name="Yi K."/>
            <person name="Kong H."/>
            <person name="Lavrijsen P."/>
            <person name="Sunseri F."/>
            <person name="Falavigna A."/>
            <person name="Ye Y."/>
            <person name="Leebens-Mack J.H."/>
            <person name="Chen G."/>
        </authorList>
    </citation>
    <scope>NUCLEOTIDE SEQUENCE [LARGE SCALE GENOMIC DNA]</scope>
    <source>
        <strain evidence="4">cv. DH0086</strain>
    </source>
</reference>
<name>A0A5P1FBB9_ASPOF</name>
<dbReference type="InterPro" id="IPR022812">
    <property type="entry name" value="Dynamin"/>
</dbReference>
<proteinExistence type="predicted"/>
<dbReference type="PANTHER" id="PTHR11566">
    <property type="entry name" value="DYNAMIN"/>
    <property type="match status" value="1"/>
</dbReference>
<keyword evidence="4" id="KW-1185">Reference proteome</keyword>
<dbReference type="GO" id="GO:0003924">
    <property type="term" value="F:GTPase activity"/>
    <property type="evidence" value="ECO:0007669"/>
    <property type="project" value="InterPro"/>
</dbReference>
<dbReference type="SUPFAM" id="SSF52540">
    <property type="entry name" value="P-loop containing nucleoside triphosphate hydrolases"/>
    <property type="match status" value="1"/>
</dbReference>
<organism evidence="3 4">
    <name type="scientific">Asparagus officinalis</name>
    <name type="common">Garden asparagus</name>
    <dbReference type="NCBI Taxonomy" id="4686"/>
    <lineage>
        <taxon>Eukaryota</taxon>
        <taxon>Viridiplantae</taxon>
        <taxon>Streptophyta</taxon>
        <taxon>Embryophyta</taxon>
        <taxon>Tracheophyta</taxon>
        <taxon>Spermatophyta</taxon>
        <taxon>Magnoliopsida</taxon>
        <taxon>Liliopsida</taxon>
        <taxon>Asparagales</taxon>
        <taxon>Asparagaceae</taxon>
        <taxon>Asparagoideae</taxon>
        <taxon>Asparagus</taxon>
    </lineage>
</organism>
<dbReference type="OMA" id="EFHKWSA"/>
<evidence type="ECO:0000259" key="2">
    <source>
        <dbReference type="PROSITE" id="PS51718"/>
    </source>
</evidence>
<dbReference type="Pfam" id="PF02212">
    <property type="entry name" value="GED"/>
    <property type="match status" value="1"/>
</dbReference>
<dbReference type="GO" id="GO:0005874">
    <property type="term" value="C:microtubule"/>
    <property type="evidence" value="ECO:0007669"/>
    <property type="project" value="TreeGrafter"/>
</dbReference>
<dbReference type="GO" id="GO:0005525">
    <property type="term" value="F:GTP binding"/>
    <property type="evidence" value="ECO:0007669"/>
    <property type="project" value="InterPro"/>
</dbReference>